<dbReference type="Proteomes" id="UP001642260">
    <property type="component" value="Unassembled WGS sequence"/>
</dbReference>
<evidence type="ECO:0000313" key="2">
    <source>
        <dbReference type="EMBL" id="CAH8334321.1"/>
    </source>
</evidence>
<organism evidence="2 3">
    <name type="scientific">Eruca vesicaria subsp. sativa</name>
    <name type="common">Garden rocket</name>
    <name type="synonym">Eruca sativa</name>
    <dbReference type="NCBI Taxonomy" id="29727"/>
    <lineage>
        <taxon>Eukaryota</taxon>
        <taxon>Viridiplantae</taxon>
        <taxon>Streptophyta</taxon>
        <taxon>Embryophyta</taxon>
        <taxon>Tracheophyta</taxon>
        <taxon>Spermatophyta</taxon>
        <taxon>Magnoliopsida</taxon>
        <taxon>eudicotyledons</taxon>
        <taxon>Gunneridae</taxon>
        <taxon>Pentapetalae</taxon>
        <taxon>rosids</taxon>
        <taxon>malvids</taxon>
        <taxon>Brassicales</taxon>
        <taxon>Brassicaceae</taxon>
        <taxon>Brassiceae</taxon>
        <taxon>Eruca</taxon>
    </lineage>
</organism>
<dbReference type="InterPro" id="IPR057499">
    <property type="entry name" value="Kelch_FKB95"/>
</dbReference>
<name>A0ABC8JTV2_ERUVS</name>
<sequence>MQMFHITPLRSGSGSACVLNDVMYYHDSFEKCLNRYDPKERRWGVVKGLDELLAEIEHQYFTMSVPYARNLVLFFMNEKERSSGEATVKIWCAEISLGRHQGGDVWGKVEWCNQVGVAETMYFLRPIVVIV</sequence>
<dbReference type="PANTHER" id="PTHR24414">
    <property type="entry name" value="F-BOX/KELCH-REPEAT PROTEIN SKIP4"/>
    <property type="match status" value="1"/>
</dbReference>
<feature type="domain" description="FKB95-like N-terminal Kelch" evidence="1">
    <location>
        <begin position="12"/>
        <end position="115"/>
    </location>
</feature>
<accession>A0ABC8JTV2</accession>
<dbReference type="InterPro" id="IPR015915">
    <property type="entry name" value="Kelch-typ_b-propeller"/>
</dbReference>
<gene>
    <name evidence="2" type="ORF">ERUC_LOCUS13088</name>
</gene>
<dbReference type="SUPFAM" id="SSF117281">
    <property type="entry name" value="Kelch motif"/>
    <property type="match status" value="1"/>
</dbReference>
<proteinExistence type="predicted"/>
<evidence type="ECO:0000313" key="3">
    <source>
        <dbReference type="Proteomes" id="UP001642260"/>
    </source>
</evidence>
<dbReference type="InterPro" id="IPR050354">
    <property type="entry name" value="F-box/kelch-repeat_ARATH"/>
</dbReference>
<keyword evidence="3" id="KW-1185">Reference proteome</keyword>
<protein>
    <recommendedName>
        <fullName evidence="1">FKB95-like N-terminal Kelch domain-containing protein</fullName>
    </recommendedName>
</protein>
<dbReference type="PANTHER" id="PTHR24414:SF23">
    <property type="entry name" value="F-BOX_KELCH-REPEAT PROTEIN SKIP6"/>
    <property type="match status" value="1"/>
</dbReference>
<dbReference type="Pfam" id="PF25210">
    <property type="entry name" value="Kelch_FKB95"/>
    <property type="match status" value="1"/>
</dbReference>
<dbReference type="EMBL" id="CAKOAT010124710">
    <property type="protein sequence ID" value="CAH8334321.1"/>
    <property type="molecule type" value="Genomic_DNA"/>
</dbReference>
<comment type="caution">
    <text evidence="2">The sequence shown here is derived from an EMBL/GenBank/DDBJ whole genome shotgun (WGS) entry which is preliminary data.</text>
</comment>
<dbReference type="AlphaFoldDB" id="A0ABC8JTV2"/>
<reference evidence="2 3" key="1">
    <citation type="submission" date="2022-03" db="EMBL/GenBank/DDBJ databases">
        <authorList>
            <person name="Macdonald S."/>
            <person name="Ahmed S."/>
            <person name="Newling K."/>
        </authorList>
    </citation>
    <scope>NUCLEOTIDE SEQUENCE [LARGE SCALE GENOMIC DNA]</scope>
</reference>
<evidence type="ECO:0000259" key="1">
    <source>
        <dbReference type="Pfam" id="PF25210"/>
    </source>
</evidence>